<keyword evidence="1" id="KW-0812">Transmembrane</keyword>
<proteinExistence type="predicted"/>
<feature type="transmembrane region" description="Helical" evidence="1">
    <location>
        <begin position="12"/>
        <end position="32"/>
    </location>
</feature>
<keyword evidence="1" id="KW-0472">Membrane</keyword>
<comment type="caution">
    <text evidence="2">The sequence shown here is derived from an EMBL/GenBank/DDBJ whole genome shotgun (WGS) entry which is preliminary data.</text>
</comment>
<evidence type="ECO:0000313" key="3">
    <source>
        <dbReference type="Proteomes" id="UP000677218"/>
    </source>
</evidence>
<dbReference type="Proteomes" id="UP000677218">
    <property type="component" value="Unassembled WGS sequence"/>
</dbReference>
<evidence type="ECO:0000256" key="1">
    <source>
        <dbReference type="SAM" id="Phobius"/>
    </source>
</evidence>
<organism evidence="2 3">
    <name type="scientific">Lactobacillus corticis</name>
    <dbReference type="NCBI Taxonomy" id="2201249"/>
    <lineage>
        <taxon>Bacteria</taxon>
        <taxon>Bacillati</taxon>
        <taxon>Bacillota</taxon>
        <taxon>Bacilli</taxon>
        <taxon>Lactobacillales</taxon>
        <taxon>Lactobacillaceae</taxon>
        <taxon>Lactobacillus</taxon>
    </lineage>
</organism>
<accession>A0A916VIH8</accession>
<dbReference type="AlphaFoldDB" id="A0A916VIH8"/>
<feature type="transmembrane region" description="Helical" evidence="1">
    <location>
        <begin position="44"/>
        <end position="70"/>
    </location>
</feature>
<dbReference type="RefSeq" id="WP_212781097.1">
    <property type="nucleotide sequence ID" value="NZ_BMAY01000010.1"/>
</dbReference>
<evidence type="ECO:0000313" key="2">
    <source>
        <dbReference type="EMBL" id="GFZ27405.1"/>
    </source>
</evidence>
<feature type="transmembrane region" description="Helical" evidence="1">
    <location>
        <begin position="109"/>
        <end position="128"/>
    </location>
</feature>
<protein>
    <submittedName>
        <fullName evidence="2">Uncharacterized protein</fullName>
    </submittedName>
</protein>
<keyword evidence="3" id="KW-1185">Reference proteome</keyword>
<reference evidence="2" key="1">
    <citation type="submission" date="2020-08" db="EMBL/GenBank/DDBJ databases">
        <title>Taxonomic study for Lactobacillus species isolated from hardwood bark.</title>
        <authorList>
            <person name="Tohno M."/>
            <person name="Tanizawa Y."/>
        </authorList>
    </citation>
    <scope>NUCLEOTIDE SEQUENCE</scope>
    <source>
        <strain evidence="2">B40</strain>
    </source>
</reference>
<keyword evidence="1" id="KW-1133">Transmembrane helix</keyword>
<sequence length="241" mass="27627">MEELYQKYRKWYLLLVFAAAAFLIYRQVYLIFDMWRNRSFVIIWGYWGAAIIFLVVCGLITMTVIFVSLLRAIVLAETAKISYTDDGFEIVEDEDVEEEEGLKISKEQIGLLIAVPLLLFCAESFFLLRPTIFAESSNINSNLQGVVQAMHSDEQLTFAYYASSPEAHSLISSSFIARIPSMEMINLDRLSKAEAAKITKKQKKAPAYFIYDRKIYPVANKQEVDAACDKALLDGWLLEYY</sequence>
<dbReference type="EMBL" id="BMAY01000010">
    <property type="protein sequence ID" value="GFZ27405.1"/>
    <property type="molecule type" value="Genomic_DNA"/>
</dbReference>
<name>A0A916VIH8_9LACO</name>
<gene>
    <name evidence="2" type="ORF">LCB40_12850</name>
</gene>